<reference evidence="1 2" key="1">
    <citation type="submission" date="2024-10" db="EMBL/GenBank/DDBJ databases">
        <title>Updated reference genomes for cyclostephanoid diatoms.</title>
        <authorList>
            <person name="Roberts W.R."/>
            <person name="Alverson A.J."/>
        </authorList>
    </citation>
    <scope>NUCLEOTIDE SEQUENCE [LARGE SCALE GENOMIC DNA]</scope>
    <source>
        <strain evidence="1 2">AJA276-08</strain>
    </source>
</reference>
<gene>
    <name evidence="1" type="ORF">ACHAW5_001611</name>
</gene>
<evidence type="ECO:0000313" key="2">
    <source>
        <dbReference type="Proteomes" id="UP001530315"/>
    </source>
</evidence>
<keyword evidence="2" id="KW-1185">Reference proteome</keyword>
<accession>A0ABD3Q0G4</accession>
<proteinExistence type="predicted"/>
<comment type="caution">
    <text evidence="1">The sequence shown here is derived from an EMBL/GenBank/DDBJ whole genome shotgun (WGS) entry which is preliminary data.</text>
</comment>
<protein>
    <submittedName>
        <fullName evidence="1">Uncharacterized protein</fullName>
    </submittedName>
</protein>
<dbReference type="AlphaFoldDB" id="A0ABD3Q0G4"/>
<evidence type="ECO:0000313" key="1">
    <source>
        <dbReference type="EMBL" id="KAL3793436.1"/>
    </source>
</evidence>
<dbReference type="Proteomes" id="UP001530315">
    <property type="component" value="Unassembled WGS sequence"/>
</dbReference>
<sequence>MLTRTKNEGEISPSVIFVFITRSTFIKSLLSDNNGCSIEVPRQVGGCWCGGNNIMRTRKSV</sequence>
<dbReference type="EMBL" id="JALLAZ020000511">
    <property type="protein sequence ID" value="KAL3793436.1"/>
    <property type="molecule type" value="Genomic_DNA"/>
</dbReference>
<name>A0ABD3Q0G4_9STRA</name>
<organism evidence="1 2">
    <name type="scientific">Stephanodiscus triporus</name>
    <dbReference type="NCBI Taxonomy" id="2934178"/>
    <lineage>
        <taxon>Eukaryota</taxon>
        <taxon>Sar</taxon>
        <taxon>Stramenopiles</taxon>
        <taxon>Ochrophyta</taxon>
        <taxon>Bacillariophyta</taxon>
        <taxon>Coscinodiscophyceae</taxon>
        <taxon>Thalassiosirophycidae</taxon>
        <taxon>Stephanodiscales</taxon>
        <taxon>Stephanodiscaceae</taxon>
        <taxon>Stephanodiscus</taxon>
    </lineage>
</organism>